<dbReference type="InterPro" id="IPR036322">
    <property type="entry name" value="WD40_repeat_dom_sf"/>
</dbReference>
<accession>A0AAD6UTL2</accession>
<dbReference type="AlphaFoldDB" id="A0AAD6UTL2"/>
<organism evidence="2 3">
    <name type="scientific">Mycena pura</name>
    <dbReference type="NCBI Taxonomy" id="153505"/>
    <lineage>
        <taxon>Eukaryota</taxon>
        <taxon>Fungi</taxon>
        <taxon>Dikarya</taxon>
        <taxon>Basidiomycota</taxon>
        <taxon>Agaricomycotina</taxon>
        <taxon>Agaricomycetes</taxon>
        <taxon>Agaricomycetidae</taxon>
        <taxon>Agaricales</taxon>
        <taxon>Marasmiineae</taxon>
        <taxon>Mycenaceae</taxon>
        <taxon>Mycena</taxon>
    </lineage>
</organism>
<comment type="caution">
    <text evidence="2">The sequence shown here is derived from an EMBL/GenBank/DDBJ whole genome shotgun (WGS) entry which is preliminary data.</text>
</comment>
<feature type="compositionally biased region" description="Basic and acidic residues" evidence="1">
    <location>
        <begin position="21"/>
        <end position="39"/>
    </location>
</feature>
<dbReference type="Proteomes" id="UP001219525">
    <property type="component" value="Unassembled WGS sequence"/>
</dbReference>
<protein>
    <submittedName>
        <fullName evidence="2">Uncharacterized protein</fullName>
    </submittedName>
</protein>
<dbReference type="SUPFAM" id="SSF50978">
    <property type="entry name" value="WD40 repeat-like"/>
    <property type="match status" value="1"/>
</dbReference>
<gene>
    <name evidence="2" type="ORF">GGX14DRAFT_408328</name>
</gene>
<dbReference type="EMBL" id="JARJCW010000158">
    <property type="protein sequence ID" value="KAJ7190072.1"/>
    <property type="molecule type" value="Genomic_DNA"/>
</dbReference>
<keyword evidence="3" id="KW-1185">Reference proteome</keyword>
<name>A0AAD6UTL2_9AGAR</name>
<proteinExistence type="predicted"/>
<reference evidence="2" key="1">
    <citation type="submission" date="2023-03" db="EMBL/GenBank/DDBJ databases">
        <title>Massive genome expansion in bonnet fungi (Mycena s.s.) driven by repeated elements and novel gene families across ecological guilds.</title>
        <authorList>
            <consortium name="Lawrence Berkeley National Laboratory"/>
            <person name="Harder C.B."/>
            <person name="Miyauchi S."/>
            <person name="Viragh M."/>
            <person name="Kuo A."/>
            <person name="Thoen E."/>
            <person name="Andreopoulos B."/>
            <person name="Lu D."/>
            <person name="Skrede I."/>
            <person name="Drula E."/>
            <person name="Henrissat B."/>
            <person name="Morin E."/>
            <person name="Kohler A."/>
            <person name="Barry K."/>
            <person name="LaButti K."/>
            <person name="Morin E."/>
            <person name="Salamov A."/>
            <person name="Lipzen A."/>
            <person name="Mereny Z."/>
            <person name="Hegedus B."/>
            <person name="Baldrian P."/>
            <person name="Stursova M."/>
            <person name="Weitz H."/>
            <person name="Taylor A."/>
            <person name="Grigoriev I.V."/>
            <person name="Nagy L.G."/>
            <person name="Martin F."/>
            <person name="Kauserud H."/>
        </authorList>
    </citation>
    <scope>NUCLEOTIDE SEQUENCE</scope>
    <source>
        <strain evidence="2">9144</strain>
    </source>
</reference>
<evidence type="ECO:0000313" key="3">
    <source>
        <dbReference type="Proteomes" id="UP001219525"/>
    </source>
</evidence>
<evidence type="ECO:0000313" key="2">
    <source>
        <dbReference type="EMBL" id="KAJ7190072.1"/>
    </source>
</evidence>
<evidence type="ECO:0000256" key="1">
    <source>
        <dbReference type="SAM" id="MobiDB-lite"/>
    </source>
</evidence>
<sequence length="350" mass="38521">MLCEARKNPLHHGQYNRPELRRFGDYKHRTPNAEKRRESPVNAEKRRRLKLSLWTVSAFKGGQSRTLVSLWTVSALGRTLVSLWTSVKALEQARSIVFNSPVRAVAWGSGRTISVGLGNGQVWDISSTVATGSIPEEPSRKVPGPVHTIALDLAMEVIFCGTRVNWSRATLQTMPPSISNFTRLGDNVMWLGYEPASRPTITASPMMKYFKTKYGLGRRTEVPERYGESGITILGLTVKIFSSAISFSPAHLLVKTMFDGLFWVDTNTVRGGRHTGQILLFKIHKNKPTFMLDLHGATPQALASKGSLLVAGVSGKTGSGGTLYVWGEGDTTSAWSTVESLTTEDKRCIL</sequence>
<feature type="region of interest" description="Disordered" evidence="1">
    <location>
        <begin position="21"/>
        <end position="43"/>
    </location>
</feature>